<dbReference type="SUPFAM" id="SSF52540">
    <property type="entry name" value="P-loop containing nucleoside triphosphate hydrolases"/>
    <property type="match status" value="1"/>
</dbReference>
<reference evidence="2" key="1">
    <citation type="submission" date="2016-11" db="EMBL/GenBank/DDBJ databases">
        <authorList>
            <person name="Varghese N."/>
            <person name="Submissions S."/>
        </authorList>
    </citation>
    <scope>NUCLEOTIDE SEQUENCE [LARGE SCALE GENOMIC DNA]</scope>
    <source>
        <strain evidence="2">DSM 22807</strain>
    </source>
</reference>
<evidence type="ECO:0000313" key="1">
    <source>
        <dbReference type="EMBL" id="SHI56688.1"/>
    </source>
</evidence>
<protein>
    <recommendedName>
        <fullName evidence="3">ATPase</fullName>
    </recommendedName>
</protein>
<evidence type="ECO:0008006" key="3">
    <source>
        <dbReference type="Google" id="ProtNLM"/>
    </source>
</evidence>
<gene>
    <name evidence="1" type="ORF">SAMN05444337_0295</name>
</gene>
<keyword evidence="2" id="KW-1185">Reference proteome</keyword>
<dbReference type="Gene3D" id="3.40.50.300">
    <property type="entry name" value="P-loop containing nucleotide triphosphate hydrolases"/>
    <property type="match status" value="1"/>
</dbReference>
<sequence length="219" mass="25713">MEKHFNTIKDTFVIQNGIKIYNFNWCLNYIEHQGKLIYGRSFKIEVVDHQTILKLVIYAIRDEKKALEFNLDLNKGILLSGPIGCGKTSIMALIRPFFYHKHDYKIKTCREISFEFAKNGFESLQNYTQKEHTQSRLTGYCFDDLGAEQNIKHYGNDLNVMAEIIISRYEDFVQNQSITHITTNLSASEIEALYGNRLRSRMRSMFNLITFNNESRDKR</sequence>
<dbReference type="RefSeq" id="WP_072780818.1">
    <property type="nucleotide sequence ID" value="NZ_CP045292.1"/>
</dbReference>
<dbReference type="EMBL" id="FQZH01000001">
    <property type="protein sequence ID" value="SHI56688.1"/>
    <property type="molecule type" value="Genomic_DNA"/>
</dbReference>
<accession>A0A1M6C7M0</accession>
<evidence type="ECO:0000313" key="2">
    <source>
        <dbReference type="Proteomes" id="UP000184232"/>
    </source>
</evidence>
<dbReference type="Proteomes" id="UP000184232">
    <property type="component" value="Unassembled WGS sequence"/>
</dbReference>
<organism evidence="1 2">
    <name type="scientific">Flavobacterium haoranii</name>
    <dbReference type="NCBI Taxonomy" id="683124"/>
    <lineage>
        <taxon>Bacteria</taxon>
        <taxon>Pseudomonadati</taxon>
        <taxon>Bacteroidota</taxon>
        <taxon>Flavobacteriia</taxon>
        <taxon>Flavobacteriales</taxon>
        <taxon>Flavobacteriaceae</taxon>
        <taxon>Flavobacterium</taxon>
    </lineage>
</organism>
<dbReference type="InterPro" id="IPR027417">
    <property type="entry name" value="P-loop_NTPase"/>
</dbReference>
<dbReference type="AlphaFoldDB" id="A0A1M6C7M0"/>
<name>A0A1M6C7M0_9FLAO</name>
<proteinExistence type="predicted"/>
<dbReference type="STRING" id="683124.SAMN05444337_0295"/>